<dbReference type="EMBL" id="CAWUPB010001184">
    <property type="protein sequence ID" value="CAK7350558.1"/>
    <property type="molecule type" value="Genomic_DNA"/>
</dbReference>
<gene>
    <name evidence="1" type="ORF">DCAF_LOCUS23294</name>
</gene>
<dbReference type="Proteomes" id="UP001314170">
    <property type="component" value="Unassembled WGS sequence"/>
</dbReference>
<accession>A0AAV1SJY4</accession>
<proteinExistence type="predicted"/>
<reference evidence="1 2" key="1">
    <citation type="submission" date="2024-01" db="EMBL/GenBank/DDBJ databases">
        <authorList>
            <person name="Waweru B."/>
        </authorList>
    </citation>
    <scope>NUCLEOTIDE SEQUENCE [LARGE SCALE GENOMIC DNA]</scope>
</reference>
<protein>
    <submittedName>
        <fullName evidence="1">Uncharacterized protein</fullName>
    </submittedName>
</protein>
<evidence type="ECO:0000313" key="1">
    <source>
        <dbReference type="EMBL" id="CAK7350558.1"/>
    </source>
</evidence>
<sequence>MNFHNAHVLDSSVSHYLPKYRRLPPHMKNQLVHSDRASITVAKASLRYVAACILVTCDEQHNVYVQNLVMLCCYNLLEERTLDASRSISGLKVNKEKAENAWSQHCNPQNATRFWIERQFLKVKWSNINIGSENHKECRCADNSNQSDARNGRPPFVFEDRANHLRNGGFLLQITWHGRKQNESGQTANNNETVNTEAGFDDAGFLDVQVEADVNMQQMHSEEGFVDIKVGAEVGADPVGWT</sequence>
<keyword evidence="2" id="KW-1185">Reference proteome</keyword>
<name>A0AAV1SJY4_9ROSI</name>
<comment type="caution">
    <text evidence="1">The sequence shown here is derived from an EMBL/GenBank/DDBJ whole genome shotgun (WGS) entry which is preliminary data.</text>
</comment>
<evidence type="ECO:0000313" key="2">
    <source>
        <dbReference type="Proteomes" id="UP001314170"/>
    </source>
</evidence>
<dbReference type="AlphaFoldDB" id="A0AAV1SJY4"/>
<organism evidence="1 2">
    <name type="scientific">Dovyalis caffra</name>
    <dbReference type="NCBI Taxonomy" id="77055"/>
    <lineage>
        <taxon>Eukaryota</taxon>
        <taxon>Viridiplantae</taxon>
        <taxon>Streptophyta</taxon>
        <taxon>Embryophyta</taxon>
        <taxon>Tracheophyta</taxon>
        <taxon>Spermatophyta</taxon>
        <taxon>Magnoliopsida</taxon>
        <taxon>eudicotyledons</taxon>
        <taxon>Gunneridae</taxon>
        <taxon>Pentapetalae</taxon>
        <taxon>rosids</taxon>
        <taxon>fabids</taxon>
        <taxon>Malpighiales</taxon>
        <taxon>Salicaceae</taxon>
        <taxon>Flacourtieae</taxon>
        <taxon>Dovyalis</taxon>
    </lineage>
</organism>